<dbReference type="RefSeq" id="WP_091679859.1">
    <property type="nucleotide sequence ID" value="NZ_FOSN01000004.1"/>
</dbReference>
<accession>A0A1I3XSV3</accession>
<evidence type="ECO:0000313" key="1">
    <source>
        <dbReference type="EMBL" id="SFK22614.1"/>
    </source>
</evidence>
<gene>
    <name evidence="1" type="ORF">SAMN05444581_10460</name>
</gene>
<protein>
    <submittedName>
        <fullName evidence="1">Uncharacterized protein</fullName>
    </submittedName>
</protein>
<reference evidence="1 2" key="1">
    <citation type="submission" date="2016-10" db="EMBL/GenBank/DDBJ databases">
        <authorList>
            <person name="de Groot N.N."/>
        </authorList>
    </citation>
    <scope>NUCLEOTIDE SEQUENCE [LARGE SCALE GENOMIC DNA]</scope>
    <source>
        <strain evidence="1 2">NE2</strain>
    </source>
</reference>
<name>A0A1I3XSV3_9HYPH</name>
<dbReference type="AlphaFoldDB" id="A0A1I3XSV3"/>
<dbReference type="OrthoDB" id="7923950at2"/>
<proteinExistence type="predicted"/>
<sequence length="93" mass="10303">MFFLLRCVFWLTIVYAAIFWPKDFDRKAAADILPKTRQLAGDALEQARDEIVRSCVSAPAACLEASGYLNLPSAARAPLGRTRPPPREAADRP</sequence>
<organism evidence="1 2">
    <name type="scientific">Methylocapsa palsarum</name>
    <dbReference type="NCBI Taxonomy" id="1612308"/>
    <lineage>
        <taxon>Bacteria</taxon>
        <taxon>Pseudomonadati</taxon>
        <taxon>Pseudomonadota</taxon>
        <taxon>Alphaproteobacteria</taxon>
        <taxon>Hyphomicrobiales</taxon>
        <taxon>Beijerinckiaceae</taxon>
        <taxon>Methylocapsa</taxon>
    </lineage>
</organism>
<keyword evidence="2" id="KW-1185">Reference proteome</keyword>
<evidence type="ECO:0000313" key="2">
    <source>
        <dbReference type="Proteomes" id="UP000198755"/>
    </source>
</evidence>
<dbReference type="EMBL" id="FOSN01000004">
    <property type="protein sequence ID" value="SFK22614.1"/>
    <property type="molecule type" value="Genomic_DNA"/>
</dbReference>
<dbReference type="Proteomes" id="UP000198755">
    <property type="component" value="Unassembled WGS sequence"/>
</dbReference>